<dbReference type="InterPro" id="IPR003661">
    <property type="entry name" value="HisK_dim/P_dom"/>
</dbReference>
<dbReference type="Pfam" id="PF07494">
    <property type="entry name" value="Reg_prop"/>
    <property type="match status" value="4"/>
</dbReference>
<evidence type="ECO:0000256" key="7">
    <source>
        <dbReference type="PROSITE-ProRule" id="PRU00169"/>
    </source>
</evidence>
<evidence type="ECO:0000256" key="1">
    <source>
        <dbReference type="ARBA" id="ARBA00000085"/>
    </source>
</evidence>
<protein>
    <recommendedName>
        <fullName evidence="2">histidine kinase</fullName>
        <ecNumber evidence="2">2.7.13.3</ecNumber>
    </recommendedName>
</protein>
<keyword evidence="13" id="KW-1185">Reference proteome</keyword>
<gene>
    <name evidence="12" type="ORF">EKH80_06920</name>
</gene>
<dbReference type="InterPro" id="IPR036890">
    <property type="entry name" value="HATPase_C_sf"/>
</dbReference>
<dbReference type="InterPro" id="IPR001789">
    <property type="entry name" value="Sig_transdc_resp-reg_receiver"/>
</dbReference>
<dbReference type="EMBL" id="RYYV01000004">
    <property type="protein sequence ID" value="RUL77603.1"/>
    <property type="molecule type" value="Genomic_DNA"/>
</dbReference>
<evidence type="ECO:0000256" key="8">
    <source>
        <dbReference type="SAM" id="Phobius"/>
    </source>
</evidence>
<dbReference type="EC" id="2.7.13.3" evidence="2"/>
<dbReference type="CDD" id="cd00082">
    <property type="entry name" value="HisKA"/>
    <property type="match status" value="1"/>
</dbReference>
<dbReference type="RefSeq" id="WP_126683998.1">
    <property type="nucleotide sequence ID" value="NZ_RYYV01000004.1"/>
</dbReference>
<dbReference type="PANTHER" id="PTHR43047:SF72">
    <property type="entry name" value="OSMOSENSING HISTIDINE PROTEIN KINASE SLN1"/>
    <property type="match status" value="1"/>
</dbReference>
<keyword evidence="9" id="KW-0732">Signal</keyword>
<dbReference type="FunFam" id="3.30.565.10:FF:000010">
    <property type="entry name" value="Sensor histidine kinase RcsC"/>
    <property type="match status" value="1"/>
</dbReference>
<reference evidence="12 13" key="1">
    <citation type="submission" date="2018-12" db="EMBL/GenBank/DDBJ databases">
        <title>Dyella dinghuensis sp. nov. DHOA06 and Dyella choica sp. nov. 4M-K27, isolated from forest soil.</title>
        <authorList>
            <person name="Qiu L.-H."/>
            <person name="Gao Z.-H."/>
        </authorList>
    </citation>
    <scope>NUCLEOTIDE SEQUENCE [LARGE SCALE GENOMIC DNA]</scope>
    <source>
        <strain evidence="12 13">4M-K27</strain>
    </source>
</reference>
<keyword evidence="8" id="KW-1133">Transmembrane helix</keyword>
<sequence>MLTLMLAALLLGGAQPAAASTATTATMMPAPTPQFRRFGSADGLPDPTISALLQDRDGYVWVATGSALTRYDGEEFKTWPHHAGDAFAAPSDRVRALLADARGQLWSGGEDGLARYDSTRDGFLHWRHGDKAPASLGENQIEALAQDPDGTLWVGLSDGGLDHWLGEDHFAHARHDPANPNSLASDEIHALLSEPDGRLWIGTGTGVDLRERDGSYRHVPFQSEEGHALDPAQVFTLVRDGDALMIGTVRGLFRLDHDGGVARHVPGVPPSPVLSIAPDGAGGLWLGTINGLVLRERNGRVHRFGADPLLPHALPGQIVLRLLRDREGGLWLGTNNGLAYLSPDWRDFTRSVHRPDDPASLSPGAFAAVTAATDGKLWVGHEDGVIDRLNPATQAVEPAVIQLPGAHHDIYGMAADANGRLWINASNGSFRYSQGHLEPIVVPAQPYNVELGENGSAYLGLVPAGLCVAPADGTHCEPATFADSGLAAASSNDMRWHGHALWIATEKGMARWEPGQPVRYVQGVERRFVRALDFHGDELWVADADSLSVYRCEGNNATRVARYPLNDQRTINSVMSLRVDGAGRAWLFTRSGLWLYDPAGGSLRGFGVQNGLVDTYFGSNAIARLADGWLYAPSKDGIVGFQPQAIQPRHREPEVRLSALSVHGRKGVREWMPGSSSIALAWNDRDLTVMARAMSFMAPERNVYRFHLDGLDNGWVDTGPRGDRTFSPLPAGDFSLHVQAAGPDGSWGELAAPLRVHVDRAPWLRWWAWLAYTLLLAVLFAALLHAMRRRQVQRHRLELITQEHQLARTANQAKTEFLAQLGHEIRTPMTGVLGMAELLLSRPLDETERRYAQTIRNSGEVLLTLVNDALDLARIESGRLQLVHAPFDPRALLQDVAELQRVKALAKGLALRADIADDVPAQVLGDAVRIRQILLNLSGNAVKFTERGQVRLELTCDAERLQFTISDTGPGIAPADQAKLFQRYQQLDSPQRDSGSGLGLAICRELATLMGGAITLESAPRSGSQFQVLLPLQAMAAPTHPAPTIARNENPRWHVLLLEDDPVVAAVVEGLLAVQGHTVEHVTTALRALEALERVRFDAALVDLDLPGLDGLQWAALVRSRQADDALPMVAITARAGGDEESRAYAAGMDGFLRKPLHGEQLAQALAAVLLRAPAAVD</sequence>
<keyword evidence="6" id="KW-0902">Two-component regulatory system</keyword>
<accession>A0A432M7V3</accession>
<dbReference type="Gene3D" id="2.130.10.10">
    <property type="entry name" value="YVTN repeat-like/Quinoprotein amine dehydrogenase"/>
    <property type="match status" value="3"/>
</dbReference>
<dbReference type="InterPro" id="IPR011006">
    <property type="entry name" value="CheY-like_superfamily"/>
</dbReference>
<evidence type="ECO:0000256" key="2">
    <source>
        <dbReference type="ARBA" id="ARBA00012438"/>
    </source>
</evidence>
<dbReference type="InterPro" id="IPR011123">
    <property type="entry name" value="Y_Y_Y"/>
</dbReference>
<evidence type="ECO:0000313" key="13">
    <source>
        <dbReference type="Proteomes" id="UP000274358"/>
    </source>
</evidence>
<dbReference type="GO" id="GO:0000155">
    <property type="term" value="F:phosphorelay sensor kinase activity"/>
    <property type="evidence" value="ECO:0007669"/>
    <property type="project" value="InterPro"/>
</dbReference>
<dbReference type="CDD" id="cd17546">
    <property type="entry name" value="REC_hyHK_CKI1_RcsC-like"/>
    <property type="match status" value="1"/>
</dbReference>
<evidence type="ECO:0000256" key="9">
    <source>
        <dbReference type="SAM" id="SignalP"/>
    </source>
</evidence>
<keyword evidence="8" id="KW-0812">Transmembrane</keyword>
<proteinExistence type="predicted"/>
<dbReference type="SMART" id="SM00387">
    <property type="entry name" value="HATPase_c"/>
    <property type="match status" value="1"/>
</dbReference>
<dbReference type="Pfam" id="PF00512">
    <property type="entry name" value="HisKA"/>
    <property type="match status" value="1"/>
</dbReference>
<feature type="domain" description="Response regulatory" evidence="11">
    <location>
        <begin position="1054"/>
        <end position="1170"/>
    </location>
</feature>
<dbReference type="AlphaFoldDB" id="A0A432M7V3"/>
<dbReference type="PRINTS" id="PR00344">
    <property type="entry name" value="BCTRLSENSOR"/>
</dbReference>
<dbReference type="GO" id="GO:0005886">
    <property type="term" value="C:plasma membrane"/>
    <property type="evidence" value="ECO:0007669"/>
    <property type="project" value="TreeGrafter"/>
</dbReference>
<dbReference type="Gene3D" id="3.30.565.10">
    <property type="entry name" value="Histidine kinase-like ATPase, C-terminal domain"/>
    <property type="match status" value="1"/>
</dbReference>
<feature type="chain" id="PRO_5019219426" description="histidine kinase" evidence="9">
    <location>
        <begin position="20"/>
        <end position="1178"/>
    </location>
</feature>
<dbReference type="Gene3D" id="3.40.50.2300">
    <property type="match status" value="1"/>
</dbReference>
<dbReference type="SUPFAM" id="SSF52172">
    <property type="entry name" value="CheY-like"/>
    <property type="match status" value="1"/>
</dbReference>
<dbReference type="GO" id="GO:0009927">
    <property type="term" value="F:histidine phosphotransfer kinase activity"/>
    <property type="evidence" value="ECO:0007669"/>
    <property type="project" value="TreeGrafter"/>
</dbReference>
<dbReference type="InterPro" id="IPR003594">
    <property type="entry name" value="HATPase_dom"/>
</dbReference>
<dbReference type="Gene3D" id="1.10.287.130">
    <property type="match status" value="1"/>
</dbReference>
<dbReference type="Pfam" id="PF02518">
    <property type="entry name" value="HATPase_c"/>
    <property type="match status" value="1"/>
</dbReference>
<dbReference type="SMART" id="SM00448">
    <property type="entry name" value="REC"/>
    <property type="match status" value="1"/>
</dbReference>
<dbReference type="InterPro" id="IPR015943">
    <property type="entry name" value="WD40/YVTN_repeat-like_dom_sf"/>
</dbReference>
<dbReference type="Pfam" id="PF00072">
    <property type="entry name" value="Response_reg"/>
    <property type="match status" value="1"/>
</dbReference>
<organism evidence="12 13">
    <name type="scientific">Dyella choica</name>
    <dbReference type="NCBI Taxonomy" id="1927959"/>
    <lineage>
        <taxon>Bacteria</taxon>
        <taxon>Pseudomonadati</taxon>
        <taxon>Pseudomonadota</taxon>
        <taxon>Gammaproteobacteria</taxon>
        <taxon>Lysobacterales</taxon>
        <taxon>Rhodanobacteraceae</taxon>
        <taxon>Dyella</taxon>
    </lineage>
</organism>
<comment type="caution">
    <text evidence="12">The sequence shown here is derived from an EMBL/GenBank/DDBJ whole genome shotgun (WGS) entry which is preliminary data.</text>
</comment>
<dbReference type="SUPFAM" id="SSF47384">
    <property type="entry name" value="Homodimeric domain of signal transducing histidine kinase"/>
    <property type="match status" value="1"/>
</dbReference>
<dbReference type="InterPro" id="IPR011110">
    <property type="entry name" value="Reg_prop"/>
</dbReference>
<keyword evidence="4" id="KW-0808">Transferase</keyword>
<evidence type="ECO:0000259" key="11">
    <source>
        <dbReference type="PROSITE" id="PS50110"/>
    </source>
</evidence>
<name>A0A432M7V3_9GAMM</name>
<dbReference type="PROSITE" id="PS50110">
    <property type="entry name" value="RESPONSE_REGULATORY"/>
    <property type="match status" value="1"/>
</dbReference>
<evidence type="ECO:0000256" key="4">
    <source>
        <dbReference type="ARBA" id="ARBA00022679"/>
    </source>
</evidence>
<dbReference type="PANTHER" id="PTHR43047">
    <property type="entry name" value="TWO-COMPONENT HISTIDINE PROTEIN KINASE"/>
    <property type="match status" value="1"/>
</dbReference>
<dbReference type="InterPro" id="IPR036097">
    <property type="entry name" value="HisK_dim/P_sf"/>
</dbReference>
<keyword evidence="3 7" id="KW-0597">Phosphoprotein</keyword>
<dbReference type="InterPro" id="IPR004358">
    <property type="entry name" value="Sig_transdc_His_kin-like_C"/>
</dbReference>
<dbReference type="InterPro" id="IPR005467">
    <property type="entry name" value="His_kinase_dom"/>
</dbReference>
<evidence type="ECO:0000259" key="10">
    <source>
        <dbReference type="PROSITE" id="PS50109"/>
    </source>
</evidence>
<evidence type="ECO:0000313" key="12">
    <source>
        <dbReference type="EMBL" id="RUL77603.1"/>
    </source>
</evidence>
<feature type="signal peptide" evidence="9">
    <location>
        <begin position="1"/>
        <end position="19"/>
    </location>
</feature>
<dbReference type="Pfam" id="PF07495">
    <property type="entry name" value="Y_Y_Y"/>
    <property type="match status" value="1"/>
</dbReference>
<dbReference type="SMART" id="SM00388">
    <property type="entry name" value="HisKA"/>
    <property type="match status" value="1"/>
</dbReference>
<dbReference type="CDD" id="cd16922">
    <property type="entry name" value="HATPase_EvgS-ArcB-TorS-like"/>
    <property type="match status" value="1"/>
</dbReference>
<dbReference type="Proteomes" id="UP000274358">
    <property type="component" value="Unassembled WGS sequence"/>
</dbReference>
<keyword evidence="8" id="KW-0472">Membrane</keyword>
<dbReference type="SUPFAM" id="SSF63829">
    <property type="entry name" value="Calcium-dependent phosphotriesterase"/>
    <property type="match status" value="2"/>
</dbReference>
<dbReference type="PROSITE" id="PS50109">
    <property type="entry name" value="HIS_KIN"/>
    <property type="match status" value="1"/>
</dbReference>
<feature type="modified residue" description="4-aspartylphosphate" evidence="7">
    <location>
        <position position="1103"/>
    </location>
</feature>
<feature type="domain" description="Histidine kinase" evidence="10">
    <location>
        <begin position="820"/>
        <end position="1034"/>
    </location>
</feature>
<dbReference type="OrthoDB" id="176203at2"/>
<dbReference type="SUPFAM" id="SSF55874">
    <property type="entry name" value="ATPase domain of HSP90 chaperone/DNA topoisomerase II/histidine kinase"/>
    <property type="match status" value="1"/>
</dbReference>
<keyword evidence="5 12" id="KW-0418">Kinase</keyword>
<evidence type="ECO:0000256" key="6">
    <source>
        <dbReference type="ARBA" id="ARBA00023012"/>
    </source>
</evidence>
<comment type="catalytic activity">
    <reaction evidence="1">
        <text>ATP + protein L-histidine = ADP + protein N-phospho-L-histidine.</text>
        <dbReference type="EC" id="2.7.13.3"/>
    </reaction>
</comment>
<evidence type="ECO:0000256" key="3">
    <source>
        <dbReference type="ARBA" id="ARBA00022553"/>
    </source>
</evidence>
<evidence type="ECO:0000256" key="5">
    <source>
        <dbReference type="ARBA" id="ARBA00022777"/>
    </source>
</evidence>
<dbReference type="InterPro" id="IPR013783">
    <property type="entry name" value="Ig-like_fold"/>
</dbReference>
<dbReference type="Gene3D" id="2.60.40.10">
    <property type="entry name" value="Immunoglobulins"/>
    <property type="match status" value="1"/>
</dbReference>
<feature type="transmembrane region" description="Helical" evidence="8">
    <location>
        <begin position="766"/>
        <end position="786"/>
    </location>
</feature>